<dbReference type="GO" id="GO:0005789">
    <property type="term" value="C:endoplasmic reticulum membrane"/>
    <property type="evidence" value="ECO:0007669"/>
    <property type="project" value="TreeGrafter"/>
</dbReference>
<feature type="compositionally biased region" description="Low complexity" evidence="13">
    <location>
        <begin position="579"/>
        <end position="591"/>
    </location>
</feature>
<dbReference type="EMBL" id="KZ678380">
    <property type="protein sequence ID" value="PSS00894.1"/>
    <property type="molecule type" value="Genomic_DNA"/>
</dbReference>
<evidence type="ECO:0000256" key="9">
    <source>
        <dbReference type="ARBA" id="ARBA00022786"/>
    </source>
</evidence>
<dbReference type="GO" id="GO:0008270">
    <property type="term" value="F:zinc ion binding"/>
    <property type="evidence" value="ECO:0007669"/>
    <property type="project" value="UniProtKB-KW"/>
</dbReference>
<feature type="transmembrane region" description="Helical" evidence="14">
    <location>
        <begin position="97"/>
        <end position="118"/>
    </location>
</feature>
<evidence type="ECO:0000256" key="12">
    <source>
        <dbReference type="ARBA" id="ARBA00023136"/>
    </source>
</evidence>
<feature type="region of interest" description="Disordered" evidence="13">
    <location>
        <begin position="317"/>
        <end position="366"/>
    </location>
</feature>
<comment type="pathway">
    <text evidence="3">Protein modification; protein ubiquitination.</text>
</comment>
<evidence type="ECO:0000256" key="4">
    <source>
        <dbReference type="ARBA" id="ARBA00012483"/>
    </source>
</evidence>
<reference evidence="16 17" key="1">
    <citation type="journal article" date="2018" name="Mycol. Prog.">
        <title>Coniella lustricola, a new species from submerged detritus.</title>
        <authorList>
            <person name="Raudabaugh D.B."/>
            <person name="Iturriaga T."/>
            <person name="Carver A."/>
            <person name="Mondo S."/>
            <person name="Pangilinan J."/>
            <person name="Lipzen A."/>
            <person name="He G."/>
            <person name="Amirebrahimi M."/>
            <person name="Grigoriev I.V."/>
            <person name="Miller A.N."/>
        </authorList>
    </citation>
    <scope>NUCLEOTIDE SEQUENCE [LARGE SCALE GENOMIC DNA]</scope>
    <source>
        <strain evidence="16 17">B22-T-1</strain>
    </source>
</reference>
<feature type="transmembrane region" description="Helical" evidence="14">
    <location>
        <begin position="1566"/>
        <end position="1589"/>
    </location>
</feature>
<feature type="region of interest" description="Disordered" evidence="13">
    <location>
        <begin position="395"/>
        <end position="415"/>
    </location>
</feature>
<evidence type="ECO:0000256" key="2">
    <source>
        <dbReference type="ARBA" id="ARBA00004141"/>
    </source>
</evidence>
<evidence type="ECO:0000313" key="16">
    <source>
        <dbReference type="EMBL" id="PSS00894.1"/>
    </source>
</evidence>
<dbReference type="CDD" id="cd16702">
    <property type="entry name" value="RING_CH-C4HC3_MARCH6"/>
    <property type="match status" value="1"/>
</dbReference>
<gene>
    <name evidence="16" type="ORF">BD289DRAFT_458271</name>
</gene>
<dbReference type="FunFam" id="3.30.40.10:FF:000287">
    <property type="entry name" value="RING finger membrane protein"/>
    <property type="match status" value="1"/>
</dbReference>
<keyword evidence="7" id="KW-0479">Metal-binding</keyword>
<accession>A0A2T3AK54</accession>
<dbReference type="STRING" id="2025994.A0A2T3AK54"/>
<evidence type="ECO:0000256" key="3">
    <source>
        <dbReference type="ARBA" id="ARBA00004906"/>
    </source>
</evidence>
<keyword evidence="6 14" id="KW-0812">Transmembrane</keyword>
<feature type="transmembrane region" description="Helical" evidence="14">
    <location>
        <begin position="1405"/>
        <end position="1423"/>
    </location>
</feature>
<feature type="compositionally biased region" description="Low complexity" evidence="13">
    <location>
        <begin position="452"/>
        <end position="475"/>
    </location>
</feature>
<dbReference type="InParanoid" id="A0A2T3AK54"/>
<dbReference type="Gene3D" id="3.30.40.10">
    <property type="entry name" value="Zinc/RING finger domain, C3HC4 (zinc finger)"/>
    <property type="match status" value="1"/>
</dbReference>
<feature type="transmembrane region" description="Helical" evidence="14">
    <location>
        <begin position="1516"/>
        <end position="1534"/>
    </location>
</feature>
<feature type="transmembrane region" description="Helical" evidence="14">
    <location>
        <begin position="977"/>
        <end position="995"/>
    </location>
</feature>
<feature type="domain" description="RING-CH-type" evidence="15">
    <location>
        <begin position="8"/>
        <end position="69"/>
    </location>
</feature>
<feature type="transmembrane region" description="Helical" evidence="14">
    <location>
        <begin position="1175"/>
        <end position="1193"/>
    </location>
</feature>
<feature type="transmembrane region" description="Helical" evidence="14">
    <location>
        <begin position="763"/>
        <end position="792"/>
    </location>
</feature>
<dbReference type="InterPro" id="IPR057211">
    <property type="entry name" value="DUF7889"/>
</dbReference>
<dbReference type="Pfam" id="PF12906">
    <property type="entry name" value="RINGv"/>
    <property type="match status" value="1"/>
</dbReference>
<keyword evidence="10" id="KW-0862">Zinc</keyword>
<evidence type="ECO:0000259" key="15">
    <source>
        <dbReference type="PROSITE" id="PS51292"/>
    </source>
</evidence>
<dbReference type="InterPro" id="IPR056521">
    <property type="entry name" value="MARCHF6-like_C"/>
</dbReference>
<evidence type="ECO:0000256" key="11">
    <source>
        <dbReference type="ARBA" id="ARBA00022989"/>
    </source>
</evidence>
<dbReference type="EC" id="2.3.2.27" evidence="4"/>
<keyword evidence="12 14" id="KW-0472">Membrane</keyword>
<dbReference type="InterPro" id="IPR011016">
    <property type="entry name" value="Znf_RING-CH"/>
</dbReference>
<keyword evidence="11 14" id="KW-1133">Transmembrane helix</keyword>
<dbReference type="SUPFAM" id="SSF57850">
    <property type="entry name" value="RING/U-box"/>
    <property type="match status" value="1"/>
</dbReference>
<comment type="catalytic activity">
    <reaction evidence="1">
        <text>S-ubiquitinyl-[E2 ubiquitin-conjugating enzyme]-L-cysteine + [acceptor protein]-L-lysine = [E2 ubiquitin-conjugating enzyme]-L-cysteine + N(6)-ubiquitinyl-[acceptor protein]-L-lysine.</text>
        <dbReference type="EC" id="2.3.2.27"/>
    </reaction>
</comment>
<evidence type="ECO:0000256" key="7">
    <source>
        <dbReference type="ARBA" id="ARBA00022723"/>
    </source>
</evidence>
<dbReference type="Pfam" id="PF23113">
    <property type="entry name" value="MARCHF6_C"/>
    <property type="match status" value="1"/>
</dbReference>
<name>A0A2T3AK54_9PEZI</name>
<evidence type="ECO:0000256" key="10">
    <source>
        <dbReference type="ARBA" id="ARBA00022833"/>
    </source>
</evidence>
<evidence type="ECO:0000256" key="6">
    <source>
        <dbReference type="ARBA" id="ARBA00022692"/>
    </source>
</evidence>
<keyword evidence="5" id="KW-0808">Transferase</keyword>
<dbReference type="PANTHER" id="PTHR13145">
    <property type="entry name" value="SSM4 PROTEIN"/>
    <property type="match status" value="1"/>
</dbReference>
<dbReference type="GO" id="GO:0061630">
    <property type="term" value="F:ubiquitin protein ligase activity"/>
    <property type="evidence" value="ECO:0007669"/>
    <property type="project" value="UniProtKB-EC"/>
</dbReference>
<feature type="compositionally biased region" description="Low complexity" evidence="13">
    <location>
        <begin position="395"/>
        <end position="409"/>
    </location>
</feature>
<evidence type="ECO:0000256" key="14">
    <source>
        <dbReference type="SAM" id="Phobius"/>
    </source>
</evidence>
<organism evidence="16 17">
    <name type="scientific">Coniella lustricola</name>
    <dbReference type="NCBI Taxonomy" id="2025994"/>
    <lineage>
        <taxon>Eukaryota</taxon>
        <taxon>Fungi</taxon>
        <taxon>Dikarya</taxon>
        <taxon>Ascomycota</taxon>
        <taxon>Pezizomycotina</taxon>
        <taxon>Sordariomycetes</taxon>
        <taxon>Sordariomycetidae</taxon>
        <taxon>Diaporthales</taxon>
        <taxon>Schizoparmaceae</taxon>
        <taxon>Coniella</taxon>
    </lineage>
</organism>
<sequence>MSTPHDTASQADADTCRICRGEGTPEEPLFYPCKCSGSIKYVHQDCLMEWLSHSQKKHCELCKTPFRFTKLYAHNMPKTVPAHVFVSHITKYIFRNILVWLRAGLVLMVWLVWLPYLMRRVWSALFWLSDEGLGPVWGRSETTSTLTSLVGAASGATTCPASPLFVETTSAAALQSVMSQAPSTSATPTTTSLYGINITTDNPLGNVLLNAFLGSFYMGGGSAVRNDISAAEWQQAPPPPPVQHSSLLSDTKFLQKLYASSPALGGFAIDVIEGQIITIIVIVCFILIILVRDYVVQQQPDINMRAAFAAAGNPVPAEEAVPAQAPAEDDQLGPFPALDQEDDEASTQAVDENAEEPRDYWTSAADDVLDDAEVRHRRTFENEADRSANFVLDTAQSAASRQPASPGRSIRGPAENYMRIYRQAMGDPDEFHRIAREENLEDELALFLGIEGSSTSRPRPGPSSAAANEAASSDSEQSRRGSDWNWPRDTTEESRSKGKSPAPNSPLDSAAADHDHSSRSRSATDGPQVFGGVNPLAHNSWAFAEDSRHNQRSSPSDATRRGPVAEPSTSTARWDYMTPPSSTLAESPSSSVEARTPSSSGSNNSANDSAMNPQDDTAEAVVEAHRAGDWETLSESDMPLEEDRQTDTAVEEMRAPEPPQPAGFTQLVADFMWRDVDAIPRDELAPFPDAGDEFFDHEQEDALAIAENPLQPQEQEQDQEVVAAAAAAGIDAEAEAMDDAEDIEGILELLGMRGPIAGLFQNALFCAFLVSITLFIGVFVPYNLGRLAIWIVAHPNRPLRMVFSLSSFVQDLGMLVGGLASTLIFGALNGVVSFFRPQASQLVMTRSLMQGSWTLMENAGGRLRDSGIVDLTFCSADELRNFSIVSHAALLTLKSQVANVFAAIGYCLSFVFGGHYVAKFALLMSQSLEALTLVWQTLKHLPSFLTTPGSWVIDFGASESVESLSPELASWGAMDRFWAILGGYTTLCVSAAIYLGRGTPFAGRLGQDWEATVIDVLVQASGVMKVILIIGIEMLIFPLYCGLLLDVALLPLFENTSIMSRAMFTINYPFTSIFVHWFVGTGYMFHFALFVSMCRKIMRKGVLYFIRDPDDAEFHPVRDVLERNVTTQLRKILFSAFVYGALVIVCLGGVVWALSYGFKNVLPIYYSSNEPVLEFPIDLLFYNFLMPLAVKFFRPSDGLHSMYTWWFRRLARTLRLTWFLFGERRVEEEGSLTPVSEDPAQTPPFWKKLAVKIHRQAPVPASKLGALEGEPGSTRTFPSEPSRRLDARKKHLVESGQLTPNGRFVRAPASDQVKIPKGQRVFLNVSEHNQRQDGKSDELDADLYSSSTYTFVYVPPNFRFRIFLFILFIWLFAATTGVGFTIIPLMFGRAIFRFFIPSDVRTNDIYAFSIGLYILGSVLYFICQIRDIYSKATTWLHDTATTLLDRDTIQRAIAVSTRAAKLVYSYFFLLVVFPFMVSSLMELYLLIPLDTYMYGSATASTDADATVMPRHTVRVMQSWTIGIIYLKLAARFVVHWHRDSRLAAAIRAVLRHGWLEPDVKVLTRAFVVPGLTLWLVAVFGPLMLAKSVLRYMASAPGETAPSTEAGVVLVYRFCFAVALLSAVLVAIVNSIFAVLMSWRVRIKDEAYLIGERLHNFSSPQQALRDKERESRQTRVGWE</sequence>
<feature type="transmembrane region" description="Helical" evidence="14">
    <location>
        <begin position="1026"/>
        <end position="1053"/>
    </location>
</feature>
<feature type="transmembrane region" description="Helical" evidence="14">
    <location>
        <begin position="1132"/>
        <end position="1155"/>
    </location>
</feature>
<keyword evidence="17" id="KW-1185">Reference proteome</keyword>
<dbReference type="InterPro" id="IPR013083">
    <property type="entry name" value="Znf_RING/FYVE/PHD"/>
</dbReference>
<feature type="transmembrane region" description="Helical" evidence="14">
    <location>
        <begin position="1609"/>
        <end position="1635"/>
    </location>
</feature>
<feature type="transmembrane region" description="Helical" evidence="14">
    <location>
        <begin position="1073"/>
        <end position="1091"/>
    </location>
</feature>
<keyword evidence="8" id="KW-0863">Zinc-finger</keyword>
<proteinExistence type="predicted"/>
<feature type="compositionally biased region" description="Basic and acidic residues" evidence="13">
    <location>
        <begin position="641"/>
        <end position="655"/>
    </location>
</feature>
<dbReference type="PROSITE" id="PS51292">
    <property type="entry name" value="ZF_RING_CH"/>
    <property type="match status" value="1"/>
</dbReference>
<evidence type="ECO:0000256" key="1">
    <source>
        <dbReference type="ARBA" id="ARBA00000900"/>
    </source>
</evidence>
<comment type="subcellular location">
    <subcellularLocation>
        <location evidence="2">Membrane</location>
        <topology evidence="2">Multi-pass membrane protein</topology>
    </subcellularLocation>
</comment>
<dbReference type="PANTHER" id="PTHR13145:SF0">
    <property type="entry name" value="E3 UBIQUITIN-PROTEIN LIGASE MARCHF6"/>
    <property type="match status" value="1"/>
</dbReference>
<dbReference type="FunCoup" id="A0A2T3AK54">
    <property type="interactions" value="509"/>
</dbReference>
<dbReference type="Proteomes" id="UP000241462">
    <property type="component" value="Unassembled WGS sequence"/>
</dbReference>
<evidence type="ECO:0000256" key="13">
    <source>
        <dbReference type="SAM" id="MobiDB-lite"/>
    </source>
</evidence>
<dbReference type="SMART" id="SM00744">
    <property type="entry name" value="RINGv"/>
    <property type="match status" value="1"/>
</dbReference>
<dbReference type="GO" id="GO:0036503">
    <property type="term" value="P:ERAD pathway"/>
    <property type="evidence" value="ECO:0007669"/>
    <property type="project" value="TreeGrafter"/>
</dbReference>
<dbReference type="OrthoDB" id="1108038at2759"/>
<feature type="compositionally biased region" description="Low complexity" evidence="13">
    <location>
        <begin position="317"/>
        <end position="326"/>
    </location>
</feature>
<keyword evidence="9" id="KW-0833">Ubl conjugation pathway</keyword>
<feature type="transmembrane region" description="Helical" evidence="14">
    <location>
        <begin position="1362"/>
        <end position="1385"/>
    </location>
</feature>
<feature type="transmembrane region" description="Helical" evidence="14">
    <location>
        <begin position="1466"/>
        <end position="1487"/>
    </location>
</feature>
<dbReference type="Pfam" id="PF25417">
    <property type="entry name" value="DUF7889"/>
    <property type="match status" value="1"/>
</dbReference>
<protein>
    <recommendedName>
        <fullName evidence="4">RING-type E3 ubiquitin transferase</fullName>
        <ecNumber evidence="4">2.3.2.27</ecNumber>
    </recommendedName>
</protein>
<feature type="transmembrane region" description="Helical" evidence="14">
    <location>
        <begin position="812"/>
        <end position="835"/>
    </location>
</feature>
<evidence type="ECO:0000256" key="5">
    <source>
        <dbReference type="ARBA" id="ARBA00022679"/>
    </source>
</evidence>
<feature type="compositionally biased region" description="Low complexity" evidence="13">
    <location>
        <begin position="598"/>
        <end position="612"/>
    </location>
</feature>
<feature type="transmembrane region" description="Helical" evidence="14">
    <location>
        <begin position="276"/>
        <end position="295"/>
    </location>
</feature>
<feature type="transmembrane region" description="Helical" evidence="14">
    <location>
        <begin position="897"/>
        <end position="918"/>
    </location>
</feature>
<evidence type="ECO:0000256" key="8">
    <source>
        <dbReference type="ARBA" id="ARBA00022771"/>
    </source>
</evidence>
<feature type="region of interest" description="Disordered" evidence="13">
    <location>
        <begin position="452"/>
        <end position="663"/>
    </location>
</feature>
<evidence type="ECO:0000313" key="17">
    <source>
        <dbReference type="Proteomes" id="UP000241462"/>
    </source>
</evidence>